<comment type="caution">
    <text evidence="1">The sequence shown here is derived from an EMBL/GenBank/DDBJ whole genome shotgun (WGS) entry which is preliminary data.</text>
</comment>
<name>A0A7U7G4P9_9PROT</name>
<reference evidence="1 2" key="2">
    <citation type="journal article" date="2014" name="PLoS ONE">
        <title>Evolution of mitochondria reconstructed from the energy metabolism of living bacteria.</title>
        <authorList>
            <person name="Degli Esposti M."/>
            <person name="Chouaia B."/>
            <person name="Comandatore F."/>
            <person name="Crotti E."/>
            <person name="Sassera D."/>
            <person name="Lievens P.M."/>
            <person name="Daffonchio D."/>
            <person name="Bandi C."/>
        </authorList>
    </citation>
    <scope>NUCLEOTIDE SEQUENCE [LARGE SCALE GENOMIC DNA]</scope>
    <source>
        <strain evidence="2">AM169</strain>
    </source>
</reference>
<evidence type="ECO:0000313" key="2">
    <source>
        <dbReference type="Proteomes" id="UP000027590"/>
    </source>
</evidence>
<protein>
    <submittedName>
        <fullName evidence="1">Uncharacterized protein</fullName>
    </submittedName>
</protein>
<organism evidence="1 2">
    <name type="scientific">Parasaccharibacter apium</name>
    <dbReference type="NCBI Taxonomy" id="1510841"/>
    <lineage>
        <taxon>Bacteria</taxon>
        <taxon>Pseudomonadati</taxon>
        <taxon>Pseudomonadota</taxon>
        <taxon>Alphaproteobacteria</taxon>
        <taxon>Acetobacterales</taxon>
        <taxon>Acetobacteraceae</taxon>
        <taxon>Parasaccharibacter</taxon>
    </lineage>
</organism>
<accession>A0A7U7G4P9</accession>
<evidence type="ECO:0000313" key="1">
    <source>
        <dbReference type="EMBL" id="CDG33103.1"/>
    </source>
</evidence>
<gene>
    <name evidence="1" type="ORF">SACS_0365</name>
</gene>
<proteinExistence type="predicted"/>
<dbReference type="EMBL" id="CBLY010000002">
    <property type="protein sequence ID" value="CDG33103.1"/>
    <property type="molecule type" value="Genomic_DNA"/>
</dbReference>
<dbReference type="Proteomes" id="UP000027590">
    <property type="component" value="Unassembled WGS sequence"/>
</dbReference>
<dbReference type="AlphaFoldDB" id="A0A7U7G4P9"/>
<reference evidence="1 2" key="1">
    <citation type="journal article" date="2014" name="Genome Biol. Evol.">
        <title>Acetic acid bacteria genomes reveal functional traits for adaptation to life in insect guts.</title>
        <authorList>
            <person name="Chouaia B."/>
            <person name="Gaiarsa S."/>
            <person name="Crotti E."/>
            <person name="Comandatore F."/>
            <person name="Degli Esposti M."/>
            <person name="Ricci I."/>
            <person name="Alma A."/>
            <person name="Favia G."/>
            <person name="Bandi C."/>
            <person name="Daffonchio D."/>
        </authorList>
    </citation>
    <scope>NUCLEOTIDE SEQUENCE [LARGE SCALE GENOMIC DNA]</scope>
    <source>
        <strain evidence="2">AM169</strain>
    </source>
</reference>
<sequence>MSIRKPNDAKMQYFFFLTCLIFERGRQHGASTICLSSLVFMTCACGIRRMLRPVPVKGTPLPSPGG</sequence>